<dbReference type="GO" id="GO:0015035">
    <property type="term" value="F:protein-disulfide reductase activity"/>
    <property type="evidence" value="ECO:0007669"/>
    <property type="project" value="InterPro"/>
</dbReference>
<keyword evidence="7 16" id="KW-1133">Transmembrane helix</keyword>
<evidence type="ECO:0000256" key="5">
    <source>
        <dbReference type="ARBA" id="ARBA00022692"/>
    </source>
</evidence>
<proteinExistence type="inferred from homology"/>
<evidence type="ECO:0000256" key="10">
    <source>
        <dbReference type="ARBA" id="ARBA00023157"/>
    </source>
</evidence>
<dbReference type="Pfam" id="PF02600">
    <property type="entry name" value="DsbB"/>
    <property type="match status" value="1"/>
</dbReference>
<dbReference type="GO" id="GO:0006457">
    <property type="term" value="P:protein folding"/>
    <property type="evidence" value="ECO:0007669"/>
    <property type="project" value="InterPro"/>
</dbReference>
<evidence type="ECO:0000256" key="11">
    <source>
        <dbReference type="ARBA" id="ARBA00023284"/>
    </source>
</evidence>
<evidence type="ECO:0000256" key="3">
    <source>
        <dbReference type="ARBA" id="ARBA00022475"/>
    </source>
</evidence>
<comment type="subcellular location">
    <subcellularLocation>
        <location evidence="1">Cell inner membrane</location>
        <topology evidence="1">Multi-pass membrane protein</topology>
    </subcellularLocation>
</comment>
<evidence type="ECO:0000256" key="12">
    <source>
        <dbReference type="ARBA" id="ARBA00037310"/>
    </source>
</evidence>
<dbReference type="InterPro" id="IPR003752">
    <property type="entry name" value="DiS_bond_form_DsbB/BdbC"/>
</dbReference>
<evidence type="ECO:0000256" key="14">
    <source>
        <dbReference type="ARBA" id="ARBA00038526"/>
    </source>
</evidence>
<accession>A0AAP2G7T5</accession>
<evidence type="ECO:0000256" key="6">
    <source>
        <dbReference type="ARBA" id="ARBA00022982"/>
    </source>
</evidence>
<evidence type="ECO:0000313" key="18">
    <source>
        <dbReference type="Proteomes" id="UP001315686"/>
    </source>
</evidence>
<feature type="transmembrane region" description="Helical" evidence="16">
    <location>
        <begin position="61"/>
        <end position="79"/>
    </location>
</feature>
<dbReference type="RefSeq" id="WP_327793023.1">
    <property type="nucleotide sequence ID" value="NZ_JADQAZ010000001.1"/>
</dbReference>
<evidence type="ECO:0000256" key="13">
    <source>
        <dbReference type="ARBA" id="ARBA00038060"/>
    </source>
</evidence>
<dbReference type="Proteomes" id="UP001315686">
    <property type="component" value="Unassembled WGS sequence"/>
</dbReference>
<gene>
    <name evidence="17" type="ORF">IV417_05515</name>
</gene>
<dbReference type="EMBL" id="JADQAZ010000001">
    <property type="protein sequence ID" value="MBT0956834.1"/>
    <property type="molecule type" value="Genomic_DNA"/>
</dbReference>
<protein>
    <recommendedName>
        <fullName evidence="15">Putative protein-disulfide oxidoreductase DsbI</fullName>
    </recommendedName>
</protein>
<dbReference type="AlphaFoldDB" id="A0AAP2G7T5"/>
<keyword evidence="3" id="KW-1003">Cell membrane</keyword>
<keyword evidence="11" id="KW-0676">Redox-active center</keyword>
<dbReference type="GO" id="GO:0005886">
    <property type="term" value="C:plasma membrane"/>
    <property type="evidence" value="ECO:0007669"/>
    <property type="project" value="UniProtKB-SubCell"/>
</dbReference>
<dbReference type="InterPro" id="IPR023380">
    <property type="entry name" value="DsbB-like_sf"/>
</dbReference>
<keyword evidence="10" id="KW-1015">Disulfide bond</keyword>
<dbReference type="PANTHER" id="PTHR36570">
    <property type="entry name" value="DISULFIDE BOND FORMATION PROTEIN B"/>
    <property type="match status" value="1"/>
</dbReference>
<evidence type="ECO:0000313" key="17">
    <source>
        <dbReference type="EMBL" id="MBT0956834.1"/>
    </source>
</evidence>
<sequence>MTKRDTLVTLALLGSAALLAGAWGFQHFGGLEPCKMCIWQRWPHGAAVILGVLVLAGAPRLFISLGAMAALTTAAIGLYHTGVEKGWWEGPTSCSGTGNGLSGLSGADLLSTEIAKPLVMCDQVVWDFLGLSMASWNALIALALVAIWLAAFRSRG</sequence>
<comment type="function">
    <text evidence="12">Required for disulfide bond formation in some proteins. Part of a redox system composed of DsbI and DsbL that mediates formation of an essential disulfide bond in AssT.</text>
</comment>
<evidence type="ECO:0000256" key="16">
    <source>
        <dbReference type="SAM" id="Phobius"/>
    </source>
</evidence>
<keyword evidence="8" id="KW-0560">Oxidoreductase</keyword>
<organism evidence="17 18">
    <name type="scientific">Harenicola maris</name>
    <dbReference type="NCBI Taxonomy" id="2841044"/>
    <lineage>
        <taxon>Bacteria</taxon>
        <taxon>Pseudomonadati</taxon>
        <taxon>Pseudomonadota</taxon>
        <taxon>Alphaproteobacteria</taxon>
        <taxon>Rhodobacterales</taxon>
        <taxon>Paracoccaceae</taxon>
        <taxon>Harenicola</taxon>
    </lineage>
</organism>
<dbReference type="InterPro" id="IPR024199">
    <property type="entry name" value="Uncharacterised_DsbB"/>
</dbReference>
<name>A0AAP2G7T5_9RHOB</name>
<dbReference type="InterPro" id="IPR050183">
    <property type="entry name" value="DsbB"/>
</dbReference>
<dbReference type="Gene3D" id="1.20.1550.10">
    <property type="entry name" value="DsbB-like"/>
    <property type="match status" value="1"/>
</dbReference>
<evidence type="ECO:0000256" key="15">
    <source>
        <dbReference type="ARBA" id="ARBA00039389"/>
    </source>
</evidence>
<evidence type="ECO:0000256" key="9">
    <source>
        <dbReference type="ARBA" id="ARBA00023136"/>
    </source>
</evidence>
<keyword evidence="9 16" id="KW-0472">Membrane</keyword>
<comment type="caution">
    <text evidence="17">The sequence shown here is derived from an EMBL/GenBank/DDBJ whole genome shotgun (WGS) entry which is preliminary data.</text>
</comment>
<evidence type="ECO:0000256" key="7">
    <source>
        <dbReference type="ARBA" id="ARBA00022989"/>
    </source>
</evidence>
<feature type="transmembrane region" description="Helical" evidence="16">
    <location>
        <begin position="38"/>
        <end position="56"/>
    </location>
</feature>
<keyword evidence="5 16" id="KW-0812">Transmembrane</keyword>
<comment type="similarity">
    <text evidence="13">Belongs to the DsbB family. DsbI subfamily.</text>
</comment>
<dbReference type="PANTHER" id="PTHR36570:SF1">
    <property type="entry name" value="PROTEIN-DISULFIDE OXIDOREDUCTASE DSBI"/>
    <property type="match status" value="1"/>
</dbReference>
<comment type="subunit">
    <text evidence="14">Interacts with DsbL.</text>
</comment>
<evidence type="ECO:0000256" key="1">
    <source>
        <dbReference type="ARBA" id="ARBA00004429"/>
    </source>
</evidence>
<dbReference type="PIRSF" id="PIRSF033913">
    <property type="entry name" value="S-S_format_DsbB"/>
    <property type="match status" value="1"/>
</dbReference>
<keyword evidence="6" id="KW-0249">Electron transport</keyword>
<evidence type="ECO:0000256" key="4">
    <source>
        <dbReference type="ARBA" id="ARBA00022519"/>
    </source>
</evidence>
<evidence type="ECO:0000256" key="2">
    <source>
        <dbReference type="ARBA" id="ARBA00022448"/>
    </source>
</evidence>
<keyword evidence="4" id="KW-0997">Cell inner membrane</keyword>
<keyword evidence="18" id="KW-1185">Reference proteome</keyword>
<feature type="transmembrane region" description="Helical" evidence="16">
    <location>
        <begin position="134"/>
        <end position="152"/>
    </location>
</feature>
<reference evidence="17 18" key="1">
    <citation type="journal article" date="2021" name="Arch. Microbiol.">
        <title>Harenicola maris gen. nov., sp. nov. isolated from the Sea of Japan shallow sediments.</title>
        <authorList>
            <person name="Romanenko L.A."/>
            <person name="Kurilenko V.V."/>
            <person name="Chernysheva N.Y."/>
            <person name="Tekutyeva L.A."/>
            <person name="Velansky P.V."/>
            <person name="Svetashev V.I."/>
            <person name="Isaeva M.P."/>
        </authorList>
    </citation>
    <scope>NUCLEOTIDE SEQUENCE [LARGE SCALE GENOMIC DNA]</scope>
    <source>
        <strain evidence="17 18">KMM 3653</strain>
    </source>
</reference>
<dbReference type="SUPFAM" id="SSF158442">
    <property type="entry name" value="DsbB-like"/>
    <property type="match status" value="1"/>
</dbReference>
<keyword evidence="2" id="KW-0813">Transport</keyword>
<evidence type="ECO:0000256" key="8">
    <source>
        <dbReference type="ARBA" id="ARBA00023002"/>
    </source>
</evidence>